<proteinExistence type="predicted"/>
<feature type="compositionally biased region" description="Basic and acidic residues" evidence="1">
    <location>
        <begin position="41"/>
        <end position="67"/>
    </location>
</feature>
<keyword evidence="3" id="KW-1185">Reference proteome</keyword>
<dbReference type="Proteomes" id="UP000233551">
    <property type="component" value="Unassembled WGS sequence"/>
</dbReference>
<name>A0A2I0JHB4_PUNGR</name>
<evidence type="ECO:0000256" key="1">
    <source>
        <dbReference type="SAM" id="MobiDB-lite"/>
    </source>
</evidence>
<feature type="region of interest" description="Disordered" evidence="1">
    <location>
        <begin position="1"/>
        <end position="74"/>
    </location>
</feature>
<organism evidence="2 3">
    <name type="scientific">Punica granatum</name>
    <name type="common">Pomegranate</name>
    <dbReference type="NCBI Taxonomy" id="22663"/>
    <lineage>
        <taxon>Eukaryota</taxon>
        <taxon>Viridiplantae</taxon>
        <taxon>Streptophyta</taxon>
        <taxon>Embryophyta</taxon>
        <taxon>Tracheophyta</taxon>
        <taxon>Spermatophyta</taxon>
        <taxon>Magnoliopsida</taxon>
        <taxon>eudicotyledons</taxon>
        <taxon>Gunneridae</taxon>
        <taxon>Pentapetalae</taxon>
        <taxon>rosids</taxon>
        <taxon>malvids</taxon>
        <taxon>Myrtales</taxon>
        <taxon>Lythraceae</taxon>
        <taxon>Punica</taxon>
    </lineage>
</organism>
<feature type="compositionally biased region" description="Basic and acidic residues" evidence="1">
    <location>
        <begin position="12"/>
        <end position="29"/>
    </location>
</feature>
<reference evidence="2 3" key="1">
    <citation type="submission" date="2017-11" db="EMBL/GenBank/DDBJ databases">
        <title>De-novo sequencing of pomegranate (Punica granatum L.) genome.</title>
        <authorList>
            <person name="Akparov Z."/>
            <person name="Amiraslanov A."/>
            <person name="Hajiyeva S."/>
            <person name="Abbasov M."/>
            <person name="Kaur K."/>
            <person name="Hamwieh A."/>
            <person name="Solovyev V."/>
            <person name="Salamov A."/>
            <person name="Braich B."/>
            <person name="Kosarev P."/>
            <person name="Mahmoud A."/>
            <person name="Hajiyev E."/>
            <person name="Babayeva S."/>
            <person name="Izzatullayeva V."/>
            <person name="Mammadov A."/>
            <person name="Mammadov A."/>
            <person name="Sharifova S."/>
            <person name="Ojaghi J."/>
            <person name="Eynullazada K."/>
            <person name="Bayramov B."/>
            <person name="Abdulazimova A."/>
            <person name="Shahmuradov I."/>
        </authorList>
    </citation>
    <scope>NUCLEOTIDE SEQUENCE [LARGE SCALE GENOMIC DNA]</scope>
    <source>
        <strain evidence="3">cv. AG2017</strain>
        <tissue evidence="2">Leaf</tissue>
    </source>
</reference>
<comment type="caution">
    <text evidence="2">The sequence shown here is derived from an EMBL/GenBank/DDBJ whole genome shotgun (WGS) entry which is preliminary data.</text>
</comment>
<evidence type="ECO:0000313" key="3">
    <source>
        <dbReference type="Proteomes" id="UP000233551"/>
    </source>
</evidence>
<protein>
    <submittedName>
        <fullName evidence="2">Uncharacterized protein</fullName>
    </submittedName>
</protein>
<evidence type="ECO:0000313" key="2">
    <source>
        <dbReference type="EMBL" id="PKI55016.1"/>
    </source>
</evidence>
<dbReference type="EMBL" id="PGOL01001732">
    <property type="protein sequence ID" value="PKI55016.1"/>
    <property type="molecule type" value="Genomic_DNA"/>
</dbReference>
<accession>A0A2I0JHB4</accession>
<gene>
    <name evidence="2" type="ORF">CRG98_024616</name>
</gene>
<sequence length="74" mass="8136">MQLQSSAFDAKGAGERVEREGSWRCDECRGSFGSDSSGRPSEQDKVAAGGRDTRRERQRRDPERPDADPVVGPV</sequence>
<dbReference type="AlphaFoldDB" id="A0A2I0JHB4"/>